<dbReference type="GO" id="GO:0015419">
    <property type="term" value="F:ABC-type sulfate transporter activity"/>
    <property type="evidence" value="ECO:0007669"/>
    <property type="project" value="InterPro"/>
</dbReference>
<comment type="subunit">
    <text evidence="2">The complex is composed of two ATP-binding proteins (CysA), two transmembrane proteins (CysT and CysW) and a solute-binding protein (CysP).</text>
</comment>
<feature type="transmembrane region" description="Helical" evidence="9">
    <location>
        <begin position="12"/>
        <end position="40"/>
    </location>
</feature>
<feature type="transmembrane region" description="Helical" evidence="9">
    <location>
        <begin position="60"/>
        <end position="88"/>
    </location>
</feature>
<keyword evidence="6" id="KW-0764">Sulfate transport</keyword>
<comment type="function">
    <text evidence="8">Part of the ABC transporter complex CysAWTP (TC 3.A.1.6.1) involved in sulfate/thiosulfate import. Probably responsible for the translocation of the substrate across the membrane.</text>
</comment>
<dbReference type="Proteomes" id="UP000534783">
    <property type="component" value="Unassembled WGS sequence"/>
</dbReference>
<evidence type="ECO:0000256" key="6">
    <source>
        <dbReference type="ARBA" id="ARBA00023032"/>
    </source>
</evidence>
<dbReference type="InterPro" id="IPR000515">
    <property type="entry name" value="MetI-like"/>
</dbReference>
<dbReference type="AlphaFoldDB" id="A0A7X6IA99"/>
<evidence type="ECO:0000313" key="11">
    <source>
        <dbReference type="EMBL" id="NKE70313.1"/>
    </source>
</evidence>
<dbReference type="Pfam" id="PF00528">
    <property type="entry name" value="BPD_transp_1"/>
    <property type="match status" value="1"/>
</dbReference>
<gene>
    <name evidence="11" type="ORF">MNODULE_06085</name>
</gene>
<evidence type="ECO:0000313" key="12">
    <source>
        <dbReference type="Proteomes" id="UP000534783"/>
    </source>
</evidence>
<dbReference type="PANTHER" id="PTHR30406:SF1">
    <property type="entry name" value="SULFATE TRANSPORT SYSTEM PERMEASE PROTEIN CYSW"/>
    <property type="match status" value="1"/>
</dbReference>
<keyword evidence="4 9" id="KW-0812">Transmembrane</keyword>
<dbReference type="InterPro" id="IPR005667">
    <property type="entry name" value="Sulph_transpt2"/>
</dbReference>
<dbReference type="GO" id="GO:0005886">
    <property type="term" value="C:plasma membrane"/>
    <property type="evidence" value="ECO:0007669"/>
    <property type="project" value="UniProtKB-SubCell"/>
</dbReference>
<protein>
    <submittedName>
        <fullName evidence="11">ABC transporter permease subunit</fullName>
    </submittedName>
</protein>
<dbReference type="SUPFAM" id="SSF161098">
    <property type="entry name" value="MetI-like"/>
    <property type="match status" value="1"/>
</dbReference>
<dbReference type="PANTHER" id="PTHR30406">
    <property type="entry name" value="SULFATE TRANSPORT SYSTEM PERMEASE PROTEIN"/>
    <property type="match status" value="1"/>
</dbReference>
<feature type="domain" description="ABC transmembrane type-1" evidence="10">
    <location>
        <begin position="62"/>
        <end position="265"/>
    </location>
</feature>
<evidence type="ECO:0000259" key="10">
    <source>
        <dbReference type="PROSITE" id="PS50928"/>
    </source>
</evidence>
<keyword evidence="5 9" id="KW-1133">Transmembrane helix</keyword>
<evidence type="ECO:0000256" key="4">
    <source>
        <dbReference type="ARBA" id="ARBA00022692"/>
    </source>
</evidence>
<evidence type="ECO:0000256" key="2">
    <source>
        <dbReference type="ARBA" id="ARBA00011779"/>
    </source>
</evidence>
<dbReference type="Gene3D" id="1.10.3720.10">
    <property type="entry name" value="MetI-like"/>
    <property type="match status" value="1"/>
</dbReference>
<keyword evidence="7 9" id="KW-0472">Membrane</keyword>
<feature type="transmembrane region" description="Helical" evidence="9">
    <location>
        <begin position="187"/>
        <end position="208"/>
    </location>
</feature>
<proteinExistence type="inferred from homology"/>
<reference evidence="11 12" key="1">
    <citation type="journal article" date="2020" name="Nature">
        <title>Bacterial chemolithoautotrophy via manganese oxidation.</title>
        <authorList>
            <person name="Yu H."/>
            <person name="Leadbetter J.R."/>
        </authorList>
    </citation>
    <scope>NUCLEOTIDE SEQUENCE [LARGE SCALE GENOMIC DNA]</scope>
    <source>
        <strain evidence="11 12">Mn-1</strain>
    </source>
</reference>
<evidence type="ECO:0000256" key="5">
    <source>
        <dbReference type="ARBA" id="ARBA00022989"/>
    </source>
</evidence>
<feature type="transmembrane region" description="Helical" evidence="9">
    <location>
        <begin position="246"/>
        <end position="266"/>
    </location>
</feature>
<comment type="subcellular location">
    <subcellularLocation>
        <location evidence="1 9">Cell membrane</location>
        <topology evidence="1 9">Multi-pass membrane protein</topology>
    </subcellularLocation>
</comment>
<feature type="transmembrane region" description="Helical" evidence="9">
    <location>
        <begin position="100"/>
        <end position="124"/>
    </location>
</feature>
<organism evidence="11 12">
    <name type="scientific">Candidatus Manganitrophus noduliformans</name>
    <dbReference type="NCBI Taxonomy" id="2606439"/>
    <lineage>
        <taxon>Bacteria</taxon>
        <taxon>Pseudomonadati</taxon>
        <taxon>Nitrospirota</taxon>
        <taxon>Nitrospiria</taxon>
        <taxon>Candidatus Troglogloeales</taxon>
        <taxon>Candidatus Manganitrophaceae</taxon>
        <taxon>Candidatus Manganitrophus</taxon>
    </lineage>
</organism>
<evidence type="ECO:0000256" key="1">
    <source>
        <dbReference type="ARBA" id="ARBA00004651"/>
    </source>
</evidence>
<name>A0A7X6IA99_9BACT</name>
<dbReference type="PROSITE" id="PS50928">
    <property type="entry name" value="ABC_TM1"/>
    <property type="match status" value="1"/>
</dbReference>
<dbReference type="CDD" id="cd06261">
    <property type="entry name" value="TM_PBP2"/>
    <property type="match status" value="1"/>
</dbReference>
<sequence length="275" mass="30042">MINPLQAARVRLPWRGLLITMVFLVLFPLLIMPIGAIFVFATRDGLSRFITALTGEGAQFALRLSLFVALITSLLNSVLGTLTAYIFANYRFPAKRPLGILINLPVAIPTVVVGTSLLLLWGPIGLVGRYLDPLGFRPMFAITGILLAHVFVTFPYMLGAVKPVLDELEVTYEEAAYTMGAGRLKTFWYVILPSLRGALFTGTLLTFAHSLGEFGATVMVSGNLRLRTQTAPLYIFSQFEAGNIEAANAVAAVLAILSFAIFFILLRVTEREEPA</sequence>
<accession>A0A7X6IA99</accession>
<feature type="transmembrane region" description="Helical" evidence="9">
    <location>
        <begin position="136"/>
        <end position="158"/>
    </location>
</feature>
<evidence type="ECO:0000256" key="9">
    <source>
        <dbReference type="RuleBase" id="RU363032"/>
    </source>
</evidence>
<keyword evidence="12" id="KW-1185">Reference proteome</keyword>
<dbReference type="InterPro" id="IPR035906">
    <property type="entry name" value="MetI-like_sf"/>
</dbReference>
<keyword evidence="3 9" id="KW-0813">Transport</keyword>
<comment type="caution">
    <text evidence="11">The sequence shown here is derived from an EMBL/GenBank/DDBJ whole genome shotgun (WGS) entry which is preliminary data.</text>
</comment>
<dbReference type="EMBL" id="VTOW01000001">
    <property type="protein sequence ID" value="NKE70313.1"/>
    <property type="molecule type" value="Genomic_DNA"/>
</dbReference>
<evidence type="ECO:0000256" key="3">
    <source>
        <dbReference type="ARBA" id="ARBA00022448"/>
    </source>
</evidence>
<comment type="similarity">
    <text evidence="9">Belongs to the binding-protein-dependent transport system permease family.</text>
</comment>
<evidence type="ECO:0000256" key="7">
    <source>
        <dbReference type="ARBA" id="ARBA00023136"/>
    </source>
</evidence>
<dbReference type="RefSeq" id="WP_168058573.1">
    <property type="nucleotide sequence ID" value="NZ_VTOW01000001.1"/>
</dbReference>
<evidence type="ECO:0000256" key="8">
    <source>
        <dbReference type="ARBA" id="ARBA00025323"/>
    </source>
</evidence>